<dbReference type="PANTHER" id="PTHR24384">
    <property type="entry name" value="FINGER PUTATIVE TRANSCRIPTION FACTOR FAMILY-RELATED"/>
    <property type="match status" value="1"/>
</dbReference>
<keyword evidence="8" id="KW-0238">DNA-binding</keyword>
<dbReference type="InterPro" id="IPR013087">
    <property type="entry name" value="Znf_C2H2_type"/>
</dbReference>
<dbReference type="Pfam" id="PF01352">
    <property type="entry name" value="KRAB"/>
    <property type="match status" value="1"/>
</dbReference>
<dbReference type="GO" id="GO:0000978">
    <property type="term" value="F:RNA polymerase II cis-regulatory region sequence-specific DNA binding"/>
    <property type="evidence" value="ECO:0007669"/>
    <property type="project" value="TreeGrafter"/>
</dbReference>
<comment type="similarity">
    <text evidence="2">Belongs to the krueppel C2H2-type zinc-finger protein family.</text>
</comment>
<dbReference type="PANTHER" id="PTHR24384:SF218">
    <property type="entry name" value="ZINC FINGER PROTEIN 502"/>
    <property type="match status" value="1"/>
</dbReference>
<evidence type="ECO:0000256" key="8">
    <source>
        <dbReference type="ARBA" id="ARBA00023125"/>
    </source>
</evidence>
<keyword evidence="5 11" id="KW-0863">Zinc-finger</keyword>
<dbReference type="GO" id="GO:0008270">
    <property type="term" value="F:zinc ion binding"/>
    <property type="evidence" value="ECO:0007669"/>
    <property type="project" value="UniProtKB-KW"/>
</dbReference>
<evidence type="ECO:0000256" key="11">
    <source>
        <dbReference type="PROSITE-ProRule" id="PRU00042"/>
    </source>
</evidence>
<feature type="domain" description="C2H2-type" evidence="13">
    <location>
        <begin position="214"/>
        <end position="241"/>
    </location>
</feature>
<dbReference type="Gene3D" id="3.30.160.60">
    <property type="entry name" value="Classic Zinc Finger"/>
    <property type="match status" value="5"/>
</dbReference>
<dbReference type="InterPro" id="IPR001909">
    <property type="entry name" value="KRAB"/>
</dbReference>
<dbReference type="PROSITE" id="PS00028">
    <property type="entry name" value="ZINC_FINGER_C2H2_1"/>
    <property type="match status" value="5"/>
</dbReference>
<keyword evidence="4" id="KW-0677">Repeat</keyword>
<keyword evidence="6" id="KW-0862">Zinc</keyword>
<evidence type="ECO:0000256" key="9">
    <source>
        <dbReference type="ARBA" id="ARBA00023163"/>
    </source>
</evidence>
<keyword evidence="10" id="KW-0539">Nucleus</keyword>
<feature type="compositionally biased region" description="Basic and acidic residues" evidence="12">
    <location>
        <begin position="97"/>
        <end position="108"/>
    </location>
</feature>
<feature type="domain" description="C2H2-type" evidence="13">
    <location>
        <begin position="270"/>
        <end position="297"/>
    </location>
</feature>
<dbReference type="InterPro" id="IPR036236">
    <property type="entry name" value="Znf_C2H2_sf"/>
</dbReference>
<feature type="region of interest" description="Disordered" evidence="12">
    <location>
        <begin position="97"/>
        <end position="126"/>
    </location>
</feature>
<dbReference type="CDD" id="cd07765">
    <property type="entry name" value="KRAB_A-box"/>
    <property type="match status" value="1"/>
</dbReference>
<dbReference type="FunFam" id="3.30.160.60:FF:000358">
    <property type="entry name" value="zinc finger protein 24"/>
    <property type="match status" value="1"/>
</dbReference>
<dbReference type="PROSITE" id="PS50157">
    <property type="entry name" value="ZINC_FINGER_C2H2_2"/>
    <property type="match status" value="5"/>
</dbReference>
<dbReference type="AlphaFoldDB" id="L8J293"/>
<organism evidence="15 16">
    <name type="scientific">Bos mutus</name>
    <name type="common">wild yak</name>
    <dbReference type="NCBI Taxonomy" id="72004"/>
    <lineage>
        <taxon>Eukaryota</taxon>
        <taxon>Metazoa</taxon>
        <taxon>Chordata</taxon>
        <taxon>Craniata</taxon>
        <taxon>Vertebrata</taxon>
        <taxon>Euteleostomi</taxon>
        <taxon>Mammalia</taxon>
        <taxon>Eutheria</taxon>
        <taxon>Laurasiatheria</taxon>
        <taxon>Artiodactyla</taxon>
        <taxon>Ruminantia</taxon>
        <taxon>Pecora</taxon>
        <taxon>Bovidae</taxon>
        <taxon>Bovinae</taxon>
        <taxon>Bos</taxon>
    </lineage>
</organism>
<feature type="domain" description="C2H2-type" evidence="13">
    <location>
        <begin position="242"/>
        <end position="269"/>
    </location>
</feature>
<reference evidence="15 16" key="1">
    <citation type="journal article" date="2012" name="Nat. Genet.">
        <title>The yak genome and adaptation to life at high altitude.</title>
        <authorList>
            <person name="Qiu Q."/>
            <person name="Zhang G."/>
            <person name="Ma T."/>
            <person name="Qian W."/>
            <person name="Wang J."/>
            <person name="Ye Z."/>
            <person name="Cao C."/>
            <person name="Hu Q."/>
            <person name="Kim J."/>
            <person name="Larkin D.M."/>
            <person name="Auvil L."/>
            <person name="Capitanu B."/>
            <person name="Ma J."/>
            <person name="Lewin H.A."/>
            <person name="Qian X."/>
            <person name="Lang Y."/>
            <person name="Zhou R."/>
            <person name="Wang L."/>
            <person name="Wang K."/>
            <person name="Xia J."/>
            <person name="Liao S."/>
            <person name="Pan S."/>
            <person name="Lu X."/>
            <person name="Hou H."/>
            <person name="Wang Y."/>
            <person name="Zang X."/>
            <person name="Yin Y."/>
            <person name="Ma H."/>
            <person name="Zhang J."/>
            <person name="Wang Z."/>
            <person name="Zhang Y."/>
            <person name="Zhang D."/>
            <person name="Yonezawa T."/>
            <person name="Hasegawa M."/>
            <person name="Zhong Y."/>
            <person name="Liu W."/>
            <person name="Zhang Y."/>
            <person name="Huang Z."/>
            <person name="Zhang S."/>
            <person name="Long R."/>
            <person name="Yang H."/>
            <person name="Wang J."/>
            <person name="Lenstra J.A."/>
            <person name="Cooper D.N."/>
            <person name="Wu Y."/>
            <person name="Wang J."/>
            <person name="Shi P."/>
            <person name="Wang J."/>
            <person name="Liu J."/>
        </authorList>
    </citation>
    <scope>NUCLEOTIDE SEQUENCE [LARGE SCALE GENOMIC DNA]</scope>
    <source>
        <strain evidence="16">yakQH1</strain>
    </source>
</reference>
<dbReference type="SMART" id="SM00349">
    <property type="entry name" value="KRAB"/>
    <property type="match status" value="1"/>
</dbReference>
<evidence type="ECO:0000256" key="2">
    <source>
        <dbReference type="ARBA" id="ARBA00006991"/>
    </source>
</evidence>
<feature type="domain" description="C2H2-type" evidence="13">
    <location>
        <begin position="298"/>
        <end position="325"/>
    </location>
</feature>
<feature type="domain" description="KRAB" evidence="14">
    <location>
        <begin position="4"/>
        <end position="75"/>
    </location>
</feature>
<evidence type="ECO:0000256" key="6">
    <source>
        <dbReference type="ARBA" id="ARBA00022833"/>
    </source>
</evidence>
<dbReference type="InterPro" id="IPR050752">
    <property type="entry name" value="C2H2-ZF_domain"/>
</dbReference>
<protein>
    <submittedName>
        <fullName evidence="15">Zinc finger protein 34</fullName>
    </submittedName>
</protein>
<dbReference type="GO" id="GO:0005634">
    <property type="term" value="C:nucleus"/>
    <property type="evidence" value="ECO:0007669"/>
    <property type="project" value="UniProtKB-SubCell"/>
</dbReference>
<feature type="domain" description="C2H2-type" evidence="13">
    <location>
        <begin position="326"/>
        <end position="348"/>
    </location>
</feature>
<evidence type="ECO:0000259" key="14">
    <source>
        <dbReference type="PROSITE" id="PS50805"/>
    </source>
</evidence>
<keyword evidence="9" id="KW-0804">Transcription</keyword>
<sequence>QGLLTFGDVAVHFTQEEGARLDAGQRTLYRDVMLETYRNLVSLGVPESKPDLISQLEQGREPWGSDLLGAQEAETAGNAGMGIDMYLEGSNFWKQARESRKRERREKSVQSCHCQRVEHHSSRTMTTERLQEASGIVHQSEGGGHLSLVPAPGAVPVCSLVWKLGSLENFLIQERPSHGTFWTISKGEGAQKGGKWGPELFCSRETNAKGQAAHTCETCAKTFRYLSRLVRHRATHSGEKPHACGECGRAFSQRSHLAQHRSAHAGQKPHTCGQCGRAFTRLSTLHRHQRVHSGEKPFGCQWCGKPFSYSTLLAQHQRIHTRERPFRCSKCGKSFIWKSSFRTHQKSH</sequence>
<dbReference type="InterPro" id="IPR036051">
    <property type="entry name" value="KRAB_dom_sf"/>
</dbReference>
<dbReference type="SUPFAM" id="SSF109640">
    <property type="entry name" value="KRAB domain (Kruppel-associated box)"/>
    <property type="match status" value="1"/>
</dbReference>
<gene>
    <name evidence="15" type="ORF">M91_04712</name>
</gene>
<dbReference type="Pfam" id="PF00096">
    <property type="entry name" value="zf-C2H2"/>
    <property type="match status" value="4"/>
</dbReference>
<dbReference type="Gene3D" id="6.10.140.140">
    <property type="match status" value="1"/>
</dbReference>
<evidence type="ECO:0000259" key="13">
    <source>
        <dbReference type="PROSITE" id="PS50157"/>
    </source>
</evidence>
<name>L8J293_9CETA</name>
<dbReference type="FunFam" id="3.30.160.60:FF:001638">
    <property type="entry name" value="Zinc finger protein 668"/>
    <property type="match status" value="1"/>
</dbReference>
<feature type="non-terminal residue" evidence="15">
    <location>
        <position position="1"/>
    </location>
</feature>
<feature type="non-terminal residue" evidence="15">
    <location>
        <position position="348"/>
    </location>
</feature>
<dbReference type="STRING" id="72004.ENSBMUP00000020579"/>
<dbReference type="SUPFAM" id="SSF57667">
    <property type="entry name" value="beta-beta-alpha zinc fingers"/>
    <property type="match status" value="3"/>
</dbReference>
<keyword evidence="3" id="KW-0479">Metal-binding</keyword>
<dbReference type="FunFam" id="3.30.160.60:FF:000384">
    <property type="entry name" value="Zinc finger protein 550"/>
    <property type="match status" value="1"/>
</dbReference>
<dbReference type="GO" id="GO:0000981">
    <property type="term" value="F:DNA-binding transcription factor activity, RNA polymerase II-specific"/>
    <property type="evidence" value="ECO:0007669"/>
    <property type="project" value="TreeGrafter"/>
</dbReference>
<dbReference type="PROSITE" id="PS50805">
    <property type="entry name" value="KRAB"/>
    <property type="match status" value="1"/>
</dbReference>
<evidence type="ECO:0000256" key="1">
    <source>
        <dbReference type="ARBA" id="ARBA00004123"/>
    </source>
</evidence>
<evidence type="ECO:0000256" key="3">
    <source>
        <dbReference type="ARBA" id="ARBA00022723"/>
    </source>
</evidence>
<dbReference type="FunFam" id="3.30.160.60:FF:002343">
    <property type="entry name" value="Zinc finger protein 33A"/>
    <property type="match status" value="1"/>
</dbReference>
<evidence type="ECO:0000313" key="16">
    <source>
        <dbReference type="Proteomes" id="UP000011080"/>
    </source>
</evidence>
<evidence type="ECO:0000256" key="10">
    <source>
        <dbReference type="ARBA" id="ARBA00023242"/>
    </source>
</evidence>
<dbReference type="Proteomes" id="UP000011080">
    <property type="component" value="Unassembled WGS sequence"/>
</dbReference>
<evidence type="ECO:0000256" key="12">
    <source>
        <dbReference type="SAM" id="MobiDB-lite"/>
    </source>
</evidence>
<keyword evidence="7" id="KW-0805">Transcription regulation</keyword>
<dbReference type="SMART" id="SM00355">
    <property type="entry name" value="ZnF_C2H2"/>
    <property type="match status" value="5"/>
</dbReference>
<evidence type="ECO:0000256" key="5">
    <source>
        <dbReference type="ARBA" id="ARBA00022771"/>
    </source>
</evidence>
<comment type="subcellular location">
    <subcellularLocation>
        <location evidence="1">Nucleus</location>
    </subcellularLocation>
</comment>
<accession>L8J293</accession>
<evidence type="ECO:0000256" key="4">
    <source>
        <dbReference type="ARBA" id="ARBA00022737"/>
    </source>
</evidence>
<proteinExistence type="inferred from homology"/>
<evidence type="ECO:0000256" key="7">
    <source>
        <dbReference type="ARBA" id="ARBA00023015"/>
    </source>
</evidence>
<evidence type="ECO:0000313" key="15">
    <source>
        <dbReference type="EMBL" id="ELR61557.1"/>
    </source>
</evidence>
<dbReference type="EMBL" id="JH880436">
    <property type="protein sequence ID" value="ELR61557.1"/>
    <property type="molecule type" value="Genomic_DNA"/>
</dbReference>